<dbReference type="PANTHER" id="PTHR37534">
    <property type="entry name" value="TRANSCRIPTIONAL ACTIVATOR PROTEIN UGA3"/>
    <property type="match status" value="1"/>
</dbReference>
<dbReference type="STRING" id="1093900.A0A507B3U7"/>
<keyword evidence="6" id="KW-0539">Nucleus</keyword>
<dbReference type="RefSeq" id="XP_030993432.1">
    <property type="nucleotide sequence ID" value="XM_031142204.1"/>
</dbReference>
<evidence type="ECO:0000256" key="4">
    <source>
        <dbReference type="ARBA" id="ARBA00023125"/>
    </source>
</evidence>
<dbReference type="GO" id="GO:0005634">
    <property type="term" value="C:nucleus"/>
    <property type="evidence" value="ECO:0007669"/>
    <property type="project" value="UniProtKB-SubCell"/>
</dbReference>
<keyword evidence="10" id="KW-1185">Reference proteome</keyword>
<dbReference type="SMART" id="SM00066">
    <property type="entry name" value="GAL4"/>
    <property type="match status" value="1"/>
</dbReference>
<name>A0A507B3U7_9PEZI</name>
<sequence>MVRSSPAHVERPSELPPRRMSKAPTALRRKTKTFTGCWTCRARRVKCDEAHPFCNRCTHSRLACEGYGVRLAWKEGHGKGSGSTGPFRKLIELESNVGQISLDHMNNMLRHCSTATASQDTKSFGPFSVFSILSRPPEQTVSLDLLDPQRCPGGPELESQTDFGDVFSPAFIATSSSMEQSDGQGTPGPSSYTSLSDYLEQPNLDFNTSTDIPANELPMLDLLPMTVSTVDDQDSIQILPQLPDSRNIIWDDPLQEGELIIGLDSPGHTSESTRFSSFGDPVLPCRYLNTLSDLSHTEHGLIHHWLVFMCKNMVPVNTIDNPYRVLYLRLASEALTSFSSSKLAVFHGLCAAAAESLNTLRDHKNDDSNLSLTKHANAALKSLQELIASPTPKDYTSILAAIIMCILRDSVMGQPGNWRLHTQAALKIVNEALASGVEAASSLHILAEQCVCIAAFGNLESEYDLGVLVAQLPDTEHYLYNQHSVTKSLLGFVTLINAISKTGLEANPVTLDGLELRIYLQAAPIVHLDKSGQKGDAIIIQHYHHVYYYALLIFFQRLGRHRPPSQFQDLVHEGLVHLEAAEDIAMESNGCILLWPCMTIASECVKEDLKTRALKWFERKKRHGFNNVNTATKICRGYWRWRDENAVACLSKSWQDFVVGTEYDVVPV</sequence>
<reference evidence="9 10" key="1">
    <citation type="submission" date="2019-06" db="EMBL/GenBank/DDBJ databases">
        <title>Draft genome sequence of the filamentous fungus Phialemoniopsis curvata isolated from diesel fuel.</title>
        <authorList>
            <person name="Varaljay V.A."/>
            <person name="Lyon W.J."/>
            <person name="Crouch A.L."/>
            <person name="Drake C.E."/>
            <person name="Hollomon J.M."/>
            <person name="Nadeau L.J."/>
            <person name="Nunn H.S."/>
            <person name="Stevenson B.S."/>
            <person name="Bojanowski C.L."/>
            <person name="Crookes-Goodson W.J."/>
        </authorList>
    </citation>
    <scope>NUCLEOTIDE SEQUENCE [LARGE SCALE GENOMIC DNA]</scope>
    <source>
        <strain evidence="9 10">D216</strain>
    </source>
</reference>
<dbReference type="GO" id="GO:0000981">
    <property type="term" value="F:DNA-binding transcription factor activity, RNA polymerase II-specific"/>
    <property type="evidence" value="ECO:0007669"/>
    <property type="project" value="InterPro"/>
</dbReference>
<keyword evidence="4" id="KW-0238">DNA-binding</keyword>
<evidence type="ECO:0000256" key="1">
    <source>
        <dbReference type="ARBA" id="ARBA00004123"/>
    </source>
</evidence>
<dbReference type="EMBL" id="SKBQ01000046">
    <property type="protein sequence ID" value="TPX11721.1"/>
    <property type="molecule type" value="Genomic_DNA"/>
</dbReference>
<dbReference type="CDD" id="cd00067">
    <property type="entry name" value="GAL4"/>
    <property type="match status" value="1"/>
</dbReference>
<comment type="caution">
    <text evidence="9">The sequence shown here is derived from an EMBL/GenBank/DDBJ whole genome shotgun (WGS) entry which is preliminary data.</text>
</comment>
<keyword evidence="3" id="KW-0805">Transcription regulation</keyword>
<evidence type="ECO:0000256" key="2">
    <source>
        <dbReference type="ARBA" id="ARBA00022833"/>
    </source>
</evidence>
<dbReference type="PANTHER" id="PTHR37534:SF15">
    <property type="entry name" value="ZN(II)2CYS6 TRANSCRIPTION FACTOR (EUROFUNG)"/>
    <property type="match status" value="1"/>
</dbReference>
<proteinExistence type="predicted"/>
<evidence type="ECO:0000256" key="6">
    <source>
        <dbReference type="ARBA" id="ARBA00023242"/>
    </source>
</evidence>
<gene>
    <name evidence="9" type="ORF">E0L32_007458</name>
</gene>
<comment type="subcellular location">
    <subcellularLocation>
        <location evidence="1">Nucleus</location>
    </subcellularLocation>
</comment>
<feature type="region of interest" description="Disordered" evidence="7">
    <location>
        <begin position="1"/>
        <end position="26"/>
    </location>
</feature>
<evidence type="ECO:0000256" key="5">
    <source>
        <dbReference type="ARBA" id="ARBA00023163"/>
    </source>
</evidence>
<dbReference type="Pfam" id="PF11951">
    <property type="entry name" value="Fungal_trans_2"/>
    <property type="match status" value="2"/>
</dbReference>
<evidence type="ECO:0000313" key="10">
    <source>
        <dbReference type="Proteomes" id="UP000319257"/>
    </source>
</evidence>
<feature type="domain" description="Zn(2)-C6 fungal-type" evidence="8">
    <location>
        <begin position="36"/>
        <end position="64"/>
    </location>
</feature>
<dbReference type="Pfam" id="PF00172">
    <property type="entry name" value="Zn_clus"/>
    <property type="match status" value="1"/>
</dbReference>
<keyword evidence="5" id="KW-0804">Transcription</keyword>
<dbReference type="Gene3D" id="4.10.240.10">
    <property type="entry name" value="Zn(2)-C6 fungal-type DNA-binding domain"/>
    <property type="match status" value="1"/>
</dbReference>
<dbReference type="Proteomes" id="UP000319257">
    <property type="component" value="Unassembled WGS sequence"/>
</dbReference>
<dbReference type="InParanoid" id="A0A507B3U7"/>
<accession>A0A507B3U7</accession>
<evidence type="ECO:0000256" key="7">
    <source>
        <dbReference type="SAM" id="MobiDB-lite"/>
    </source>
</evidence>
<organism evidence="9 10">
    <name type="scientific">Thyridium curvatum</name>
    <dbReference type="NCBI Taxonomy" id="1093900"/>
    <lineage>
        <taxon>Eukaryota</taxon>
        <taxon>Fungi</taxon>
        <taxon>Dikarya</taxon>
        <taxon>Ascomycota</taxon>
        <taxon>Pezizomycotina</taxon>
        <taxon>Sordariomycetes</taxon>
        <taxon>Sordariomycetidae</taxon>
        <taxon>Thyridiales</taxon>
        <taxon>Thyridiaceae</taxon>
        <taxon>Thyridium</taxon>
    </lineage>
</organism>
<dbReference type="InterPro" id="IPR001138">
    <property type="entry name" value="Zn2Cys6_DnaBD"/>
</dbReference>
<dbReference type="PROSITE" id="PS50048">
    <property type="entry name" value="ZN2_CY6_FUNGAL_2"/>
    <property type="match status" value="1"/>
</dbReference>
<dbReference type="GO" id="GO:0008270">
    <property type="term" value="F:zinc ion binding"/>
    <property type="evidence" value="ECO:0007669"/>
    <property type="project" value="InterPro"/>
</dbReference>
<dbReference type="GeneID" id="41974905"/>
<dbReference type="InterPro" id="IPR036864">
    <property type="entry name" value="Zn2-C6_fun-type_DNA-bd_sf"/>
</dbReference>
<dbReference type="GO" id="GO:0000976">
    <property type="term" value="F:transcription cis-regulatory region binding"/>
    <property type="evidence" value="ECO:0007669"/>
    <property type="project" value="TreeGrafter"/>
</dbReference>
<dbReference type="GO" id="GO:0045944">
    <property type="term" value="P:positive regulation of transcription by RNA polymerase II"/>
    <property type="evidence" value="ECO:0007669"/>
    <property type="project" value="TreeGrafter"/>
</dbReference>
<dbReference type="SUPFAM" id="SSF57701">
    <property type="entry name" value="Zn2/Cys6 DNA-binding domain"/>
    <property type="match status" value="1"/>
</dbReference>
<dbReference type="AlphaFoldDB" id="A0A507B3U7"/>
<evidence type="ECO:0000256" key="3">
    <source>
        <dbReference type="ARBA" id="ARBA00023015"/>
    </source>
</evidence>
<dbReference type="PROSITE" id="PS00463">
    <property type="entry name" value="ZN2_CY6_FUNGAL_1"/>
    <property type="match status" value="1"/>
</dbReference>
<evidence type="ECO:0000259" key="8">
    <source>
        <dbReference type="PROSITE" id="PS50048"/>
    </source>
</evidence>
<dbReference type="InterPro" id="IPR021858">
    <property type="entry name" value="Fun_TF"/>
</dbReference>
<keyword evidence="2" id="KW-0862">Zinc</keyword>
<dbReference type="OrthoDB" id="3477330at2759"/>
<protein>
    <recommendedName>
        <fullName evidence="8">Zn(2)-C6 fungal-type domain-containing protein</fullName>
    </recommendedName>
</protein>
<feature type="compositionally biased region" description="Basic and acidic residues" evidence="7">
    <location>
        <begin position="8"/>
        <end position="17"/>
    </location>
</feature>
<evidence type="ECO:0000313" key="9">
    <source>
        <dbReference type="EMBL" id="TPX11721.1"/>
    </source>
</evidence>